<dbReference type="CDD" id="cd08645">
    <property type="entry name" value="FMT_core_GART"/>
    <property type="match status" value="1"/>
</dbReference>
<dbReference type="Pfam" id="PF00551">
    <property type="entry name" value="Formyl_trans_N"/>
    <property type="match status" value="1"/>
</dbReference>
<comment type="similarity">
    <text evidence="5">Belongs to the GART family.</text>
</comment>
<feature type="domain" description="Formyl transferase N-terminal" evidence="9">
    <location>
        <begin position="2"/>
        <end position="174"/>
    </location>
</feature>
<dbReference type="Gene3D" id="3.40.50.170">
    <property type="entry name" value="Formyl transferase, N-terminal domain"/>
    <property type="match status" value="1"/>
</dbReference>
<dbReference type="UniPathway" id="UPA00074">
    <property type="reaction ID" value="UER00126"/>
</dbReference>
<dbReference type="EMBL" id="CAEZVB010000079">
    <property type="protein sequence ID" value="CAB4628052.1"/>
    <property type="molecule type" value="Genomic_DNA"/>
</dbReference>
<dbReference type="NCBIfam" id="TIGR00639">
    <property type="entry name" value="PurN"/>
    <property type="match status" value="1"/>
</dbReference>
<evidence type="ECO:0000256" key="7">
    <source>
        <dbReference type="ARBA" id="ARBA00041682"/>
    </source>
</evidence>
<dbReference type="PANTHER" id="PTHR43369:SF2">
    <property type="entry name" value="PHOSPHORIBOSYLGLYCINAMIDE FORMYLTRANSFERASE"/>
    <property type="match status" value="1"/>
</dbReference>
<dbReference type="HAMAP" id="MF_01930">
    <property type="entry name" value="PurN"/>
    <property type="match status" value="1"/>
</dbReference>
<dbReference type="PROSITE" id="PS00373">
    <property type="entry name" value="GART"/>
    <property type="match status" value="1"/>
</dbReference>
<dbReference type="SUPFAM" id="SSF53328">
    <property type="entry name" value="Formyltransferase"/>
    <property type="match status" value="1"/>
</dbReference>
<evidence type="ECO:0000256" key="5">
    <source>
        <dbReference type="ARBA" id="ARBA00038440"/>
    </source>
</evidence>
<evidence type="ECO:0000256" key="4">
    <source>
        <dbReference type="ARBA" id="ARBA00022755"/>
    </source>
</evidence>
<keyword evidence="4" id="KW-0658">Purine biosynthesis</keyword>
<reference evidence="10" key="1">
    <citation type="submission" date="2020-05" db="EMBL/GenBank/DDBJ databases">
        <authorList>
            <person name="Chiriac C."/>
            <person name="Salcher M."/>
            <person name="Ghai R."/>
            <person name="Kavagutti S V."/>
        </authorList>
    </citation>
    <scope>NUCLEOTIDE SEQUENCE</scope>
</reference>
<dbReference type="InterPro" id="IPR004607">
    <property type="entry name" value="GART"/>
</dbReference>
<dbReference type="InterPro" id="IPR002376">
    <property type="entry name" value="Formyl_transf_N"/>
</dbReference>
<dbReference type="GO" id="GO:0006189">
    <property type="term" value="P:'de novo' IMP biosynthetic process"/>
    <property type="evidence" value="ECO:0007669"/>
    <property type="project" value="UniProtKB-UniPathway"/>
</dbReference>
<protein>
    <recommendedName>
        <fullName evidence="2">phosphoribosylglycinamide formyltransferase 1</fullName>
        <ecNumber evidence="2">2.1.2.2</ecNumber>
    </recommendedName>
    <alternativeName>
        <fullName evidence="7">5'-phosphoribosylglycinamide transformylase</fullName>
    </alternativeName>
    <alternativeName>
        <fullName evidence="6">GAR transformylase</fullName>
    </alternativeName>
</protein>
<dbReference type="GO" id="GO:0005829">
    <property type="term" value="C:cytosol"/>
    <property type="evidence" value="ECO:0007669"/>
    <property type="project" value="TreeGrafter"/>
</dbReference>
<comment type="catalytic activity">
    <reaction evidence="8">
        <text>N(1)-(5-phospho-beta-D-ribosyl)glycinamide + (6R)-10-formyltetrahydrofolate = N(2)-formyl-N(1)-(5-phospho-beta-D-ribosyl)glycinamide + (6S)-5,6,7,8-tetrahydrofolate + H(+)</text>
        <dbReference type="Rhea" id="RHEA:15053"/>
        <dbReference type="ChEBI" id="CHEBI:15378"/>
        <dbReference type="ChEBI" id="CHEBI:57453"/>
        <dbReference type="ChEBI" id="CHEBI:143788"/>
        <dbReference type="ChEBI" id="CHEBI:147286"/>
        <dbReference type="ChEBI" id="CHEBI:195366"/>
        <dbReference type="EC" id="2.1.2.2"/>
    </reaction>
</comment>
<evidence type="ECO:0000256" key="2">
    <source>
        <dbReference type="ARBA" id="ARBA00012254"/>
    </source>
</evidence>
<evidence type="ECO:0000313" key="10">
    <source>
        <dbReference type="EMBL" id="CAB4628052.1"/>
    </source>
</evidence>
<sequence length="184" mass="19133">MVLASGSGTLLQAVLDSPVLSSLVAVGSDVPDCTALARATSAGVDTFVVSPASFPDRASWNEGLLSVLSSFSPDLIVSAGFMRILGPSVISAYRGRIINTHPALLPLFPGAHGVRDALAAGVTETGTTLHYVDEGVDTGEIISQRVVPVLDGDDEASLHERIKTEERDLLVSALETFVATGTFI</sequence>
<name>A0A6J6ITN1_9ZZZZ</name>
<dbReference type="GO" id="GO:0004644">
    <property type="term" value="F:phosphoribosylglycinamide formyltransferase activity"/>
    <property type="evidence" value="ECO:0007669"/>
    <property type="project" value="UniProtKB-EC"/>
</dbReference>
<proteinExistence type="inferred from homology"/>
<keyword evidence="3" id="KW-0808">Transferase</keyword>
<evidence type="ECO:0000259" key="9">
    <source>
        <dbReference type="Pfam" id="PF00551"/>
    </source>
</evidence>
<dbReference type="PANTHER" id="PTHR43369">
    <property type="entry name" value="PHOSPHORIBOSYLGLYCINAMIDE FORMYLTRANSFERASE"/>
    <property type="match status" value="1"/>
</dbReference>
<evidence type="ECO:0000256" key="1">
    <source>
        <dbReference type="ARBA" id="ARBA00005054"/>
    </source>
</evidence>
<accession>A0A6J6ITN1</accession>
<gene>
    <name evidence="10" type="ORF">UFOPK1908_01302</name>
</gene>
<dbReference type="EC" id="2.1.2.2" evidence="2"/>
<evidence type="ECO:0000256" key="8">
    <source>
        <dbReference type="ARBA" id="ARBA00047664"/>
    </source>
</evidence>
<dbReference type="InterPro" id="IPR001555">
    <property type="entry name" value="GART_AS"/>
</dbReference>
<evidence type="ECO:0000256" key="6">
    <source>
        <dbReference type="ARBA" id="ARBA00041324"/>
    </source>
</evidence>
<evidence type="ECO:0000256" key="3">
    <source>
        <dbReference type="ARBA" id="ARBA00022679"/>
    </source>
</evidence>
<dbReference type="InterPro" id="IPR036477">
    <property type="entry name" value="Formyl_transf_N_sf"/>
</dbReference>
<organism evidence="10">
    <name type="scientific">freshwater metagenome</name>
    <dbReference type="NCBI Taxonomy" id="449393"/>
    <lineage>
        <taxon>unclassified sequences</taxon>
        <taxon>metagenomes</taxon>
        <taxon>ecological metagenomes</taxon>
    </lineage>
</organism>
<dbReference type="AlphaFoldDB" id="A0A6J6ITN1"/>
<comment type="pathway">
    <text evidence="1">Purine metabolism; IMP biosynthesis via de novo pathway; N(2)-formyl-N(1)-(5-phospho-D-ribosyl)glycinamide from N(1)-(5-phospho-D-ribosyl)glycinamide (10-formyl THF route): step 1/1.</text>
</comment>